<evidence type="ECO:0000256" key="1">
    <source>
        <dbReference type="ARBA" id="ARBA00022679"/>
    </source>
</evidence>
<keyword evidence="1" id="KW-0808">Transferase</keyword>
<dbReference type="EMBL" id="CP010086">
    <property type="protein sequence ID" value="AJH00904.1"/>
    <property type="molecule type" value="Genomic_DNA"/>
</dbReference>
<keyword evidence="4" id="KW-0067">ATP-binding</keyword>
<dbReference type="Gene3D" id="1.10.1790.10">
    <property type="entry name" value="PRD domain"/>
    <property type="match status" value="2"/>
</dbReference>
<dbReference type="STRING" id="1520.LF65_04364"/>
<dbReference type="InterPro" id="IPR004701">
    <property type="entry name" value="PTS_EIIA_man-typ"/>
</dbReference>
<dbReference type="SMART" id="SM00382">
    <property type="entry name" value="AAA"/>
    <property type="match status" value="1"/>
</dbReference>
<feature type="domain" description="PRD" evidence="7">
    <location>
        <begin position="469"/>
        <end position="574"/>
    </location>
</feature>
<dbReference type="Proteomes" id="UP000031866">
    <property type="component" value="Chromosome"/>
</dbReference>
<feature type="domain" description="Sigma-54 factor interaction" evidence="5">
    <location>
        <begin position="111"/>
        <end position="345"/>
    </location>
</feature>
<dbReference type="InterPro" id="IPR025943">
    <property type="entry name" value="Sigma_54_int_dom_ATP-bd_2"/>
</dbReference>
<dbReference type="PROSITE" id="PS51372">
    <property type="entry name" value="PRD_2"/>
    <property type="match status" value="2"/>
</dbReference>
<dbReference type="CDD" id="cd00006">
    <property type="entry name" value="PTS_IIA_man"/>
    <property type="match status" value="1"/>
</dbReference>
<evidence type="ECO:0000259" key="6">
    <source>
        <dbReference type="PROSITE" id="PS51096"/>
    </source>
</evidence>
<keyword evidence="8" id="KW-0762">Sugar transport</keyword>
<gene>
    <name evidence="8" type="ORF">LF65_04364</name>
</gene>
<dbReference type="GO" id="GO:0016301">
    <property type="term" value="F:kinase activity"/>
    <property type="evidence" value="ECO:0007669"/>
    <property type="project" value="UniProtKB-KW"/>
</dbReference>
<dbReference type="InterPro" id="IPR002078">
    <property type="entry name" value="Sigma_54_int"/>
</dbReference>
<keyword evidence="2" id="KW-0547">Nucleotide-binding</keyword>
<dbReference type="InterPro" id="IPR036634">
    <property type="entry name" value="PRD_sf"/>
</dbReference>
<dbReference type="GO" id="GO:0009401">
    <property type="term" value="P:phosphoenolpyruvate-dependent sugar phosphotransferase system"/>
    <property type="evidence" value="ECO:0007669"/>
    <property type="project" value="InterPro"/>
</dbReference>
<dbReference type="Pfam" id="PF00874">
    <property type="entry name" value="PRD"/>
    <property type="match status" value="2"/>
</dbReference>
<dbReference type="Pfam" id="PF03610">
    <property type="entry name" value="EIIA-man"/>
    <property type="match status" value="1"/>
</dbReference>
<dbReference type="OrthoDB" id="9765164at2"/>
<dbReference type="Gene3D" id="3.40.50.300">
    <property type="entry name" value="P-loop containing nucleotide triphosphate hydrolases"/>
    <property type="match status" value="1"/>
</dbReference>
<dbReference type="InterPro" id="IPR011608">
    <property type="entry name" value="PRD"/>
</dbReference>
<dbReference type="GO" id="GO:0016020">
    <property type="term" value="C:membrane"/>
    <property type="evidence" value="ECO:0007669"/>
    <property type="project" value="InterPro"/>
</dbReference>
<evidence type="ECO:0000256" key="2">
    <source>
        <dbReference type="ARBA" id="ARBA00022741"/>
    </source>
</evidence>
<sequence>MKQIDKIYKYILSNSREFTKEKLFEIKGFSAQQVAEHLGILRSNASRELNILCREKKIIKIKNRPVLYFDREQFIRILNVNLNDECEEGIEINDFINLLEDKEDKSPFDSLIGFNTSLKNQIEQAKAALLYPPNGLHTLIIGSTGVGKSLFANMMYKYYKNIKQSQEDPPFIIFNCADYSNNPQLLLSHIFGHVKGAFTGAEKEKEGIVEKADGGILFLDEIHRLPPEGQEMVFYFMDTGTYNKLGETDRQHKANVLLIGATTEDPNSTLLKTFIRRIPITITIPPFDERPINEKLDLVQYLLSKEAQRVNKTIKISSEAIKALIGSTNYGNVGQLKSNIQLVCAKGFFNCINTNKDIEINLSTLPPNIKSGILAFGNQTKDKTTIWNMIPNNITIQPDGNRKFLETDDYETPFNIYRIIESKTSVLQEEGMNDEEIKRFITTDISIHLKQFYDRFNNDISRREGLLKIVDKNIVEFSEKIKILAENRLNRKLNERFIYATSLHFSALFNRIKKNTVSYESNIDLSIPIESKEYEVAKEIHALIEKNFNLSIPNVEIEYLALLLNSIQESSRQERVGIVVASHGSGIASSMVNVAKKLFEADNILAVDMPLERAPSDVLDNVIEKVKEVDEGKGVLLLVDMGSLNSFADVITEKTGINIKSIDMVSTPLVLEAVRKCSVCDADLNSVYSYLLTDFRGYTNNINTQTIQETKEKNKVIITVCSTGKGAAIKLKELVETVTNNIGVKNINIISLGLKNLTKSIKKIQKENNILAIIGIANPNLGISFISIEQLIDGTGENILISIIQGKKIEAIKNTGDKQIIFENICKETIAEFITFLNPQKIYSLLNEFLNCTERLLSEKFENPVKLRIMFHVACALERMLLNNGLVYDECDINFDKKTIEALKEASLIFKNALSINLTDDEIYYIADIIG</sequence>
<protein>
    <submittedName>
        <fullName evidence="8">PTS sugar transporter subunit IIA</fullName>
    </submittedName>
</protein>
<feature type="domain" description="PRD" evidence="7">
    <location>
        <begin position="837"/>
        <end position="931"/>
    </location>
</feature>
<evidence type="ECO:0000259" key="5">
    <source>
        <dbReference type="PROSITE" id="PS50045"/>
    </source>
</evidence>
<dbReference type="PROSITE" id="PS50045">
    <property type="entry name" value="SIGMA54_INTERACT_4"/>
    <property type="match status" value="1"/>
</dbReference>
<dbReference type="SUPFAM" id="SSF53062">
    <property type="entry name" value="PTS system fructose IIA component-like"/>
    <property type="match status" value="1"/>
</dbReference>
<keyword evidence="8" id="KW-0813">Transport</keyword>
<dbReference type="Gene3D" id="3.40.50.510">
    <property type="entry name" value="Phosphotransferase system, mannose-type IIA component"/>
    <property type="match status" value="1"/>
</dbReference>
<dbReference type="PANTHER" id="PTHR32071">
    <property type="entry name" value="TRANSCRIPTIONAL REGULATORY PROTEIN"/>
    <property type="match status" value="1"/>
</dbReference>
<evidence type="ECO:0000256" key="3">
    <source>
        <dbReference type="ARBA" id="ARBA00022777"/>
    </source>
</evidence>
<dbReference type="KEGG" id="cbei:LF65_04364"/>
<accession>A0A0B5QVD4</accession>
<dbReference type="SUPFAM" id="SSF63520">
    <property type="entry name" value="PTS-regulatory domain, PRD"/>
    <property type="match status" value="2"/>
</dbReference>
<evidence type="ECO:0000313" key="8">
    <source>
        <dbReference type="EMBL" id="AJH00904.1"/>
    </source>
</evidence>
<proteinExistence type="predicted"/>
<dbReference type="PROSITE" id="PS00676">
    <property type="entry name" value="SIGMA54_INTERACT_2"/>
    <property type="match status" value="1"/>
</dbReference>
<reference evidence="9" key="1">
    <citation type="submission" date="2014-12" db="EMBL/GenBank/DDBJ databases">
        <title>Genome sequence of Clostridium beijerinckii strain 59B.</title>
        <authorList>
            <person name="Little G.T."/>
            <person name="Minton N.P."/>
        </authorList>
    </citation>
    <scope>NUCLEOTIDE SEQUENCE [LARGE SCALE GENOMIC DNA]</scope>
    <source>
        <strain evidence="9">59B</strain>
    </source>
</reference>
<dbReference type="PANTHER" id="PTHR32071:SF90">
    <property type="entry name" value="TRANSCRIPTIONAL REGULATORY PROTEIN LEVR"/>
    <property type="match status" value="1"/>
</dbReference>
<evidence type="ECO:0000259" key="7">
    <source>
        <dbReference type="PROSITE" id="PS51372"/>
    </source>
</evidence>
<dbReference type="Pfam" id="PF00158">
    <property type="entry name" value="Sigma54_activat"/>
    <property type="match status" value="1"/>
</dbReference>
<dbReference type="PROSITE" id="PS51096">
    <property type="entry name" value="PTS_EIIA_TYPE_4"/>
    <property type="match status" value="1"/>
</dbReference>
<name>A0A0B5QVD4_CLOBE</name>
<dbReference type="GO" id="GO:0005524">
    <property type="term" value="F:ATP binding"/>
    <property type="evidence" value="ECO:0007669"/>
    <property type="project" value="UniProtKB-KW"/>
</dbReference>
<dbReference type="InterPro" id="IPR027417">
    <property type="entry name" value="P-loop_NTPase"/>
</dbReference>
<dbReference type="InterPro" id="IPR036662">
    <property type="entry name" value="PTS_EIIA_man-typ_sf"/>
</dbReference>
<dbReference type="InterPro" id="IPR033887">
    <property type="entry name" value="PTS_IIA_man"/>
</dbReference>
<dbReference type="RefSeq" id="WP_041898905.1">
    <property type="nucleotide sequence ID" value="NZ_CP010086.2"/>
</dbReference>
<keyword evidence="3" id="KW-0418">Kinase</keyword>
<dbReference type="InterPro" id="IPR003593">
    <property type="entry name" value="AAA+_ATPase"/>
</dbReference>
<feature type="domain" description="PTS EIIA type-4" evidence="6">
    <location>
        <begin position="575"/>
        <end position="707"/>
    </location>
</feature>
<dbReference type="CDD" id="cd00009">
    <property type="entry name" value="AAA"/>
    <property type="match status" value="1"/>
</dbReference>
<dbReference type="GO" id="GO:0006355">
    <property type="term" value="P:regulation of DNA-templated transcription"/>
    <property type="evidence" value="ECO:0007669"/>
    <property type="project" value="InterPro"/>
</dbReference>
<dbReference type="SUPFAM" id="SSF52540">
    <property type="entry name" value="P-loop containing nucleoside triphosphate hydrolases"/>
    <property type="match status" value="1"/>
</dbReference>
<organism evidence="8 9">
    <name type="scientific">Clostridium beijerinckii</name>
    <name type="common">Clostridium MP</name>
    <dbReference type="NCBI Taxonomy" id="1520"/>
    <lineage>
        <taxon>Bacteria</taxon>
        <taxon>Bacillati</taxon>
        <taxon>Bacillota</taxon>
        <taxon>Clostridia</taxon>
        <taxon>Eubacteriales</taxon>
        <taxon>Clostridiaceae</taxon>
        <taxon>Clostridium</taxon>
    </lineage>
</organism>
<dbReference type="AlphaFoldDB" id="A0A0B5QVD4"/>
<evidence type="ECO:0000313" key="9">
    <source>
        <dbReference type="Proteomes" id="UP000031866"/>
    </source>
</evidence>
<evidence type="ECO:0000256" key="4">
    <source>
        <dbReference type="ARBA" id="ARBA00022840"/>
    </source>
</evidence>